<dbReference type="InterPro" id="IPR002549">
    <property type="entry name" value="AI-2E-like"/>
</dbReference>
<feature type="transmembrane region" description="Helical" evidence="8">
    <location>
        <begin position="36"/>
        <end position="55"/>
    </location>
</feature>
<dbReference type="Proteomes" id="UP000231162">
    <property type="component" value="Unassembled WGS sequence"/>
</dbReference>
<comment type="similarity">
    <text evidence="2">Belongs to the autoinducer-2 exporter (AI-2E) (TC 2.A.86) family.</text>
</comment>
<protein>
    <recommendedName>
        <fullName evidence="11">AI-2E family transporter</fullName>
    </recommendedName>
</protein>
<dbReference type="EMBL" id="PEZX01000032">
    <property type="protein sequence ID" value="PIS06833.1"/>
    <property type="molecule type" value="Genomic_DNA"/>
</dbReference>
<feature type="transmembrane region" description="Helical" evidence="8">
    <location>
        <begin position="203"/>
        <end position="232"/>
    </location>
</feature>
<comment type="caution">
    <text evidence="9">The sequence shown here is derived from an EMBL/GenBank/DDBJ whole genome shotgun (WGS) entry which is preliminary data.</text>
</comment>
<sequence>MEKQNIKLEISYMSVLRVAIVVLGLLFFWFIRDILILFFVVLVVVAALSPIVDAWSRRINRLAAIALIYVLILAVLTLIGIIVIPPFVIQLQDLSHTLPNYAEKIVPALGNMRELVNLSQQGLSEIAQHVSSLTTGFFSATLGFFSGIIAFVTIIVLSFYLLIEEHGTKKFILSYLPLENREQVVLIVQKIGRKMGGWLRGQLMLSCIIGIVDWIGLSLLGVDFALTFGVWAGVTELIPYVGPVIGAIPAVILAFTISPLIGILALALYILVQQIEANILVPKIMQRAVGLSPVIIILALLIGAKVSGLIGIIIAIPVAAAISVIIMEWSQIKDVYSSTKKRS</sequence>
<name>A0A2M6R8H5_9BACT</name>
<evidence type="ECO:0008006" key="11">
    <source>
        <dbReference type="Google" id="ProtNLM"/>
    </source>
</evidence>
<keyword evidence="3" id="KW-0813">Transport</keyword>
<keyword evidence="6 8" id="KW-1133">Transmembrane helix</keyword>
<dbReference type="Pfam" id="PF01594">
    <property type="entry name" value="AI-2E_transport"/>
    <property type="match status" value="1"/>
</dbReference>
<comment type="subcellular location">
    <subcellularLocation>
        <location evidence="1">Cell membrane</location>
        <topology evidence="1">Multi-pass membrane protein</topology>
    </subcellularLocation>
</comment>
<evidence type="ECO:0000256" key="8">
    <source>
        <dbReference type="SAM" id="Phobius"/>
    </source>
</evidence>
<evidence type="ECO:0000256" key="3">
    <source>
        <dbReference type="ARBA" id="ARBA00022448"/>
    </source>
</evidence>
<keyword evidence="4" id="KW-1003">Cell membrane</keyword>
<feature type="transmembrane region" description="Helical" evidence="8">
    <location>
        <begin position="137"/>
        <end position="163"/>
    </location>
</feature>
<dbReference type="GO" id="GO:0005886">
    <property type="term" value="C:plasma membrane"/>
    <property type="evidence" value="ECO:0007669"/>
    <property type="project" value="UniProtKB-SubCell"/>
</dbReference>
<keyword evidence="5 8" id="KW-0812">Transmembrane</keyword>
<gene>
    <name evidence="9" type="ORF">COT79_02375</name>
</gene>
<evidence type="ECO:0000256" key="6">
    <source>
        <dbReference type="ARBA" id="ARBA00022989"/>
    </source>
</evidence>
<evidence type="ECO:0000313" key="9">
    <source>
        <dbReference type="EMBL" id="PIS06833.1"/>
    </source>
</evidence>
<evidence type="ECO:0000256" key="4">
    <source>
        <dbReference type="ARBA" id="ARBA00022475"/>
    </source>
</evidence>
<keyword evidence="7 8" id="KW-0472">Membrane</keyword>
<proteinExistence type="inferred from homology"/>
<evidence type="ECO:0000256" key="5">
    <source>
        <dbReference type="ARBA" id="ARBA00022692"/>
    </source>
</evidence>
<feature type="transmembrane region" description="Helical" evidence="8">
    <location>
        <begin position="309"/>
        <end position="332"/>
    </location>
</feature>
<evidence type="ECO:0000313" key="10">
    <source>
        <dbReference type="Proteomes" id="UP000231162"/>
    </source>
</evidence>
<reference evidence="10" key="1">
    <citation type="submission" date="2017-09" db="EMBL/GenBank/DDBJ databases">
        <title>Depth-based differentiation of microbial function through sediment-hosted aquifers and enrichment of novel symbionts in the deep terrestrial subsurface.</title>
        <authorList>
            <person name="Probst A.J."/>
            <person name="Ladd B."/>
            <person name="Jarett J.K."/>
            <person name="Geller-Mcgrath D.E."/>
            <person name="Sieber C.M.K."/>
            <person name="Emerson J.B."/>
            <person name="Anantharaman K."/>
            <person name="Thomas B.C."/>
            <person name="Malmstrom R."/>
            <person name="Stieglmeier M."/>
            <person name="Klingl A."/>
            <person name="Woyke T."/>
            <person name="Ryan C.M."/>
            <person name="Banfield J.F."/>
        </authorList>
    </citation>
    <scope>NUCLEOTIDE SEQUENCE [LARGE SCALE GENOMIC DNA]</scope>
</reference>
<feature type="transmembrane region" description="Helical" evidence="8">
    <location>
        <begin position="12"/>
        <end position="30"/>
    </location>
</feature>
<feature type="transmembrane region" description="Helical" evidence="8">
    <location>
        <begin position="62"/>
        <end position="89"/>
    </location>
</feature>
<feature type="transmembrane region" description="Helical" evidence="8">
    <location>
        <begin position="284"/>
        <end position="303"/>
    </location>
</feature>
<evidence type="ECO:0000256" key="1">
    <source>
        <dbReference type="ARBA" id="ARBA00004651"/>
    </source>
</evidence>
<evidence type="ECO:0000256" key="2">
    <source>
        <dbReference type="ARBA" id="ARBA00009773"/>
    </source>
</evidence>
<organism evidence="9 10">
    <name type="scientific">Candidatus Berkelbacteria bacterium CG10_big_fil_rev_8_21_14_0_10_43_14</name>
    <dbReference type="NCBI Taxonomy" id="1974515"/>
    <lineage>
        <taxon>Bacteria</taxon>
        <taxon>Candidatus Berkelbacteria</taxon>
    </lineage>
</organism>
<feature type="transmembrane region" description="Helical" evidence="8">
    <location>
        <begin position="244"/>
        <end position="272"/>
    </location>
</feature>
<dbReference type="GO" id="GO:0055085">
    <property type="term" value="P:transmembrane transport"/>
    <property type="evidence" value="ECO:0007669"/>
    <property type="project" value="TreeGrafter"/>
</dbReference>
<accession>A0A2M6R8H5</accession>
<dbReference type="PANTHER" id="PTHR21716:SF53">
    <property type="entry name" value="PERMEASE PERM-RELATED"/>
    <property type="match status" value="1"/>
</dbReference>
<evidence type="ECO:0000256" key="7">
    <source>
        <dbReference type="ARBA" id="ARBA00023136"/>
    </source>
</evidence>
<dbReference type="PANTHER" id="PTHR21716">
    <property type="entry name" value="TRANSMEMBRANE PROTEIN"/>
    <property type="match status" value="1"/>
</dbReference>
<dbReference type="AlphaFoldDB" id="A0A2M6R8H5"/>